<dbReference type="Proteomes" id="UP000076871">
    <property type="component" value="Unassembled WGS sequence"/>
</dbReference>
<keyword evidence="4" id="KW-0732">Signal</keyword>
<dbReference type="AlphaFoldDB" id="A0A165BVG2"/>
<dbReference type="InterPro" id="IPR001969">
    <property type="entry name" value="Aspartic_peptidase_AS"/>
</dbReference>
<feature type="signal peptide" evidence="4">
    <location>
        <begin position="1"/>
        <end position="16"/>
    </location>
</feature>
<comment type="similarity">
    <text evidence="1 3">Belongs to the peptidase A1 family.</text>
</comment>
<evidence type="ECO:0000313" key="7">
    <source>
        <dbReference type="Proteomes" id="UP000076871"/>
    </source>
</evidence>
<dbReference type="SUPFAM" id="SSF50630">
    <property type="entry name" value="Acid proteases"/>
    <property type="match status" value="1"/>
</dbReference>
<dbReference type="InterPro" id="IPR034164">
    <property type="entry name" value="Pepsin-like_dom"/>
</dbReference>
<dbReference type="OrthoDB" id="660550at2759"/>
<evidence type="ECO:0000256" key="2">
    <source>
        <dbReference type="ARBA" id="ARBA00022750"/>
    </source>
</evidence>
<evidence type="ECO:0000256" key="3">
    <source>
        <dbReference type="RuleBase" id="RU000454"/>
    </source>
</evidence>
<organism evidence="6 7">
    <name type="scientific">Laetiporus sulphureus 93-53</name>
    <dbReference type="NCBI Taxonomy" id="1314785"/>
    <lineage>
        <taxon>Eukaryota</taxon>
        <taxon>Fungi</taxon>
        <taxon>Dikarya</taxon>
        <taxon>Basidiomycota</taxon>
        <taxon>Agaricomycotina</taxon>
        <taxon>Agaricomycetes</taxon>
        <taxon>Polyporales</taxon>
        <taxon>Laetiporus</taxon>
    </lineage>
</organism>
<dbReference type="CDD" id="cd05471">
    <property type="entry name" value="pepsin_like"/>
    <property type="match status" value="1"/>
</dbReference>
<proteinExistence type="inferred from homology"/>
<keyword evidence="3 6" id="KW-0645">Protease</keyword>
<dbReference type="InterPro" id="IPR001461">
    <property type="entry name" value="Aspartic_peptidase_A1"/>
</dbReference>
<protein>
    <submittedName>
        <fullName evidence="6">Acid protease</fullName>
    </submittedName>
</protein>
<evidence type="ECO:0000256" key="1">
    <source>
        <dbReference type="ARBA" id="ARBA00007447"/>
    </source>
</evidence>
<dbReference type="GO" id="GO:0006508">
    <property type="term" value="P:proteolysis"/>
    <property type="evidence" value="ECO:0007669"/>
    <property type="project" value="UniProtKB-KW"/>
</dbReference>
<dbReference type="PANTHER" id="PTHR47966">
    <property type="entry name" value="BETA-SITE APP-CLEAVING ENZYME, ISOFORM A-RELATED"/>
    <property type="match status" value="1"/>
</dbReference>
<dbReference type="PRINTS" id="PR00792">
    <property type="entry name" value="PEPSIN"/>
</dbReference>
<gene>
    <name evidence="6" type="ORF">LAESUDRAFT_730917</name>
</gene>
<dbReference type="EMBL" id="KV427660">
    <property type="protein sequence ID" value="KZT01727.1"/>
    <property type="molecule type" value="Genomic_DNA"/>
</dbReference>
<keyword evidence="2 3" id="KW-0064">Aspartyl protease</keyword>
<dbReference type="PROSITE" id="PS51767">
    <property type="entry name" value="PEPTIDASE_A1"/>
    <property type="match status" value="1"/>
</dbReference>
<evidence type="ECO:0000259" key="5">
    <source>
        <dbReference type="PROSITE" id="PS51767"/>
    </source>
</evidence>
<feature type="chain" id="PRO_5007855809" evidence="4">
    <location>
        <begin position="17"/>
        <end position="367"/>
    </location>
</feature>
<dbReference type="InterPro" id="IPR021109">
    <property type="entry name" value="Peptidase_aspartic_dom_sf"/>
</dbReference>
<dbReference type="Pfam" id="PF00026">
    <property type="entry name" value="Asp"/>
    <property type="match status" value="2"/>
</dbReference>
<accession>A0A165BVG2</accession>
<dbReference type="InParanoid" id="A0A165BVG2"/>
<sequence>MLFLGFFAAVAATAHSACRDKSPINIPFTKKFNATGGATLKQMDRARIAHFKAGCGSGTACDVKTAVSTLFDVDATNGTVQYTASIGVGDPATDYTLIIDTGSSNTWVGAASQDTGESVSVTYGSGYFDGEEYLDAVTLASGYAITQQSISVASYAEGFSGVVGILNFYLGPEDLTYGTLSDENECIATVTQNAYSQDLIDVEEIGVSFEPTTSDSDTKGVITFGGVDSSLYTEEDVTSSSPASKYVGIEQSIQYGTESIMSSVAGIADIGTTLIHLPSFAYNKYVDYNGATYDDNIGLLKISSSDYESFDSVYLTSFEFTVNAQIWPRSLNTYIDGDSASSIYVVINDMGDDAEKAARPHLWHGLP</sequence>
<dbReference type="GeneID" id="63826955"/>
<dbReference type="STRING" id="1314785.A0A165BVG2"/>
<dbReference type="GO" id="GO:0004190">
    <property type="term" value="F:aspartic-type endopeptidase activity"/>
    <property type="evidence" value="ECO:0007669"/>
    <property type="project" value="UniProtKB-KW"/>
</dbReference>
<evidence type="ECO:0000313" key="6">
    <source>
        <dbReference type="EMBL" id="KZT01727.1"/>
    </source>
</evidence>
<dbReference type="RefSeq" id="XP_040759467.1">
    <property type="nucleotide sequence ID" value="XM_040909926.1"/>
</dbReference>
<feature type="domain" description="Peptidase A1" evidence="5">
    <location>
        <begin position="82"/>
        <end position="367"/>
    </location>
</feature>
<evidence type="ECO:0000256" key="4">
    <source>
        <dbReference type="SAM" id="SignalP"/>
    </source>
</evidence>
<keyword evidence="3" id="KW-0378">Hydrolase</keyword>
<dbReference type="PANTHER" id="PTHR47966:SF51">
    <property type="entry name" value="BETA-SITE APP-CLEAVING ENZYME, ISOFORM A-RELATED"/>
    <property type="match status" value="1"/>
</dbReference>
<name>A0A165BVG2_9APHY</name>
<dbReference type="InterPro" id="IPR033121">
    <property type="entry name" value="PEPTIDASE_A1"/>
</dbReference>
<keyword evidence="7" id="KW-1185">Reference proteome</keyword>
<dbReference type="PROSITE" id="PS00141">
    <property type="entry name" value="ASP_PROTEASE"/>
    <property type="match status" value="1"/>
</dbReference>
<reference evidence="6 7" key="1">
    <citation type="journal article" date="2016" name="Mol. Biol. Evol.">
        <title>Comparative Genomics of Early-Diverging Mushroom-Forming Fungi Provides Insights into the Origins of Lignocellulose Decay Capabilities.</title>
        <authorList>
            <person name="Nagy L.G."/>
            <person name="Riley R."/>
            <person name="Tritt A."/>
            <person name="Adam C."/>
            <person name="Daum C."/>
            <person name="Floudas D."/>
            <person name="Sun H."/>
            <person name="Yadav J.S."/>
            <person name="Pangilinan J."/>
            <person name="Larsson K.H."/>
            <person name="Matsuura K."/>
            <person name="Barry K."/>
            <person name="Labutti K."/>
            <person name="Kuo R."/>
            <person name="Ohm R.A."/>
            <person name="Bhattacharya S.S."/>
            <person name="Shirouzu T."/>
            <person name="Yoshinaga Y."/>
            <person name="Martin F.M."/>
            <person name="Grigoriev I.V."/>
            <person name="Hibbett D.S."/>
        </authorList>
    </citation>
    <scope>NUCLEOTIDE SEQUENCE [LARGE SCALE GENOMIC DNA]</scope>
    <source>
        <strain evidence="6 7">93-53</strain>
    </source>
</reference>
<dbReference type="Gene3D" id="2.40.70.10">
    <property type="entry name" value="Acid Proteases"/>
    <property type="match status" value="2"/>
</dbReference>